<keyword evidence="6" id="KW-1185">Reference proteome</keyword>
<evidence type="ECO:0000256" key="2">
    <source>
        <dbReference type="ARBA" id="ARBA00023008"/>
    </source>
</evidence>
<keyword evidence="1" id="KW-0479">Metal-binding</keyword>
<gene>
    <name evidence="5" type="ORF">AQI88_30615</name>
</gene>
<dbReference type="AlphaFoldDB" id="A0A101NGI9"/>
<evidence type="ECO:0000256" key="3">
    <source>
        <dbReference type="SAM" id="MobiDB-lite"/>
    </source>
</evidence>
<dbReference type="InterPro" id="IPR008972">
    <property type="entry name" value="Cupredoxin"/>
</dbReference>
<dbReference type="GO" id="GO:0005507">
    <property type="term" value="F:copper ion binding"/>
    <property type="evidence" value="ECO:0007669"/>
    <property type="project" value="InterPro"/>
</dbReference>
<evidence type="ECO:0000313" key="6">
    <source>
        <dbReference type="Proteomes" id="UP000054241"/>
    </source>
</evidence>
<dbReference type="EMBL" id="LMWL01000058">
    <property type="protein sequence ID" value="KUM92734.1"/>
    <property type="molecule type" value="Genomic_DNA"/>
</dbReference>
<evidence type="ECO:0000259" key="4">
    <source>
        <dbReference type="Pfam" id="PF00127"/>
    </source>
</evidence>
<dbReference type="SUPFAM" id="SSF49503">
    <property type="entry name" value="Cupredoxins"/>
    <property type="match status" value="1"/>
</dbReference>
<keyword evidence="2" id="KW-0186">Copper</keyword>
<comment type="caution">
    <text evidence="5">The sequence shown here is derived from an EMBL/GenBank/DDBJ whole genome shotgun (WGS) entry which is preliminary data.</text>
</comment>
<evidence type="ECO:0000256" key="1">
    <source>
        <dbReference type="ARBA" id="ARBA00022723"/>
    </source>
</evidence>
<feature type="region of interest" description="Disordered" evidence="3">
    <location>
        <begin position="18"/>
        <end position="40"/>
    </location>
</feature>
<evidence type="ECO:0000313" key="5">
    <source>
        <dbReference type="EMBL" id="KUM92734.1"/>
    </source>
</evidence>
<reference evidence="5 6" key="1">
    <citation type="submission" date="2015-10" db="EMBL/GenBank/DDBJ databases">
        <title>Draft genome sequence of Streptomyces cellostaticus DSM 40189, type strain for the species Streptomyces cellostaticus.</title>
        <authorList>
            <person name="Ruckert C."/>
            <person name="Winkler A."/>
            <person name="Kalinowski J."/>
            <person name="Kampfer P."/>
            <person name="Glaeser S."/>
        </authorList>
    </citation>
    <scope>NUCLEOTIDE SEQUENCE [LARGE SCALE GENOMIC DNA]</scope>
    <source>
        <strain evidence="5 6">DSM 40189</strain>
    </source>
</reference>
<dbReference type="InterPro" id="IPR000923">
    <property type="entry name" value="BlueCu_1"/>
</dbReference>
<dbReference type="Gene3D" id="2.60.40.420">
    <property type="entry name" value="Cupredoxins - blue copper proteins"/>
    <property type="match status" value="1"/>
</dbReference>
<dbReference type="Proteomes" id="UP000054241">
    <property type="component" value="Unassembled WGS sequence"/>
</dbReference>
<dbReference type="GO" id="GO:0009055">
    <property type="term" value="F:electron transfer activity"/>
    <property type="evidence" value="ECO:0007669"/>
    <property type="project" value="InterPro"/>
</dbReference>
<proteinExistence type="predicted"/>
<dbReference type="STRING" id="67285.AQI88_30615"/>
<name>A0A101NGI9_9ACTN</name>
<sequence length="128" mass="12984">MAFSAALVLAGCSGGSGGGGGQASGSATSGTPKAGSGTRVTVTETEYTLKLSRSSFTPGTYTFVSDNHGRITHALSIDGPGVEDARTKDVQSGQEATVTVTLKKGTYDVYCPIDGHKQLGMDQHITVG</sequence>
<dbReference type="Pfam" id="PF00127">
    <property type="entry name" value="Copper-bind"/>
    <property type="match status" value="1"/>
</dbReference>
<feature type="domain" description="Blue (type 1) copper" evidence="4">
    <location>
        <begin position="87"/>
        <end position="127"/>
    </location>
</feature>
<accession>A0A101NGI9</accession>
<protein>
    <recommendedName>
        <fullName evidence="4">Blue (type 1) copper domain-containing protein</fullName>
    </recommendedName>
</protein>
<organism evidence="5 6">
    <name type="scientific">Streptomyces cellostaticus</name>
    <dbReference type="NCBI Taxonomy" id="67285"/>
    <lineage>
        <taxon>Bacteria</taxon>
        <taxon>Bacillati</taxon>
        <taxon>Actinomycetota</taxon>
        <taxon>Actinomycetes</taxon>
        <taxon>Kitasatosporales</taxon>
        <taxon>Streptomycetaceae</taxon>
        <taxon>Streptomyces</taxon>
    </lineage>
</organism>